<accession>A0A7G9QVM5</accession>
<evidence type="ECO:0000256" key="2">
    <source>
        <dbReference type="ARBA" id="ARBA00010740"/>
    </source>
</evidence>
<comment type="function">
    <text evidence="1">Plays a role in synthesis, processing and/or stability of 23S rRNA.</text>
</comment>
<dbReference type="RefSeq" id="WP_187571146.1">
    <property type="nucleotide sequence ID" value="NZ_CP060711.1"/>
</dbReference>
<name>A0A7G9QVM5_9GAMM</name>
<evidence type="ECO:0000256" key="1">
    <source>
        <dbReference type="ARBA" id="ARBA00002868"/>
    </source>
</evidence>
<keyword evidence="7" id="KW-1185">Reference proteome</keyword>
<organism evidence="6 7">
    <name type="scientific">Thermomonas brevis</name>
    <dbReference type="NCBI Taxonomy" id="215691"/>
    <lineage>
        <taxon>Bacteria</taxon>
        <taxon>Pseudomonadati</taxon>
        <taxon>Pseudomonadota</taxon>
        <taxon>Gammaproteobacteria</taxon>
        <taxon>Lysobacterales</taxon>
        <taxon>Lysobacteraceae</taxon>
        <taxon>Thermomonas</taxon>
    </lineage>
</organism>
<dbReference type="EMBL" id="CP060711">
    <property type="protein sequence ID" value="QNN47400.1"/>
    <property type="molecule type" value="Genomic_DNA"/>
</dbReference>
<dbReference type="Proteomes" id="UP000515977">
    <property type="component" value="Chromosome"/>
</dbReference>
<evidence type="ECO:0000313" key="6">
    <source>
        <dbReference type="EMBL" id="QNN47400.1"/>
    </source>
</evidence>
<sequence>MSEQPTSRVPEVLDVWRMVAARREFEGRVPLASMTRLQGSLLDAEGEARYTLAFDTDALRVPFAELRIEAELPLECQRSLQRFLLPVRLVQRLGLIRDEADEAALPPDYEALLVADDGMLRPAELVEDELILALPVVPVSPDAETVERDFAPTVEETAQANPFAALSGWKKE</sequence>
<evidence type="ECO:0000256" key="5">
    <source>
        <dbReference type="ARBA" id="ARBA00031841"/>
    </source>
</evidence>
<dbReference type="PANTHER" id="PTHR38099:SF1">
    <property type="entry name" value="LARGE RIBOSOMAL RNA SUBUNIT ACCUMULATION PROTEIN YCED"/>
    <property type="match status" value="1"/>
</dbReference>
<dbReference type="AlphaFoldDB" id="A0A7G9QVM5"/>
<dbReference type="GO" id="GO:0042254">
    <property type="term" value="P:ribosome biogenesis"/>
    <property type="evidence" value="ECO:0007669"/>
    <property type="project" value="UniProtKB-KW"/>
</dbReference>
<keyword evidence="4" id="KW-0690">Ribosome biogenesis</keyword>
<proteinExistence type="inferred from homology"/>
<evidence type="ECO:0000313" key="7">
    <source>
        <dbReference type="Proteomes" id="UP000515977"/>
    </source>
</evidence>
<dbReference type="KEGG" id="tbv:H9L17_04415"/>
<dbReference type="PANTHER" id="PTHR38099">
    <property type="entry name" value="LARGE RIBOSOMAL RNA SUBUNIT ACCUMULATION PROTEIN YCED"/>
    <property type="match status" value="1"/>
</dbReference>
<comment type="similarity">
    <text evidence="2">Belongs to the DUF177 domain family.</text>
</comment>
<dbReference type="InterPro" id="IPR003772">
    <property type="entry name" value="YceD"/>
</dbReference>
<protein>
    <recommendedName>
        <fullName evidence="3">Large ribosomal RNA subunit accumulation protein YceD</fullName>
    </recommendedName>
    <alternativeName>
        <fullName evidence="5">23S rRNA accumulation protein YceD</fullName>
    </alternativeName>
</protein>
<dbReference type="GO" id="GO:0005829">
    <property type="term" value="C:cytosol"/>
    <property type="evidence" value="ECO:0007669"/>
    <property type="project" value="TreeGrafter"/>
</dbReference>
<reference evidence="6 7" key="1">
    <citation type="submission" date="2020-08" db="EMBL/GenBank/DDBJ databases">
        <title>Genome sequence of Thermomonas brevis KACC 16975T.</title>
        <authorList>
            <person name="Hyun D.-W."/>
            <person name="Bae J.-W."/>
        </authorList>
    </citation>
    <scope>NUCLEOTIDE SEQUENCE [LARGE SCALE GENOMIC DNA]</scope>
    <source>
        <strain evidence="6 7">KACC 16975</strain>
    </source>
</reference>
<gene>
    <name evidence="6" type="ORF">H9L17_04415</name>
</gene>
<dbReference type="InterPro" id="IPR039255">
    <property type="entry name" value="YceD_bac"/>
</dbReference>
<evidence type="ECO:0000256" key="4">
    <source>
        <dbReference type="ARBA" id="ARBA00022517"/>
    </source>
</evidence>
<dbReference type="Pfam" id="PF02620">
    <property type="entry name" value="YceD"/>
    <property type="match status" value="1"/>
</dbReference>
<evidence type="ECO:0000256" key="3">
    <source>
        <dbReference type="ARBA" id="ARBA00015716"/>
    </source>
</evidence>